<accession>A0ABD0J539</accession>
<comment type="caution">
    <text evidence="2">The sequence shown here is derived from an EMBL/GenBank/DDBJ whole genome shotgun (WGS) entry which is preliminary data.</text>
</comment>
<proteinExistence type="predicted"/>
<organism evidence="2 3">
    <name type="scientific">Batillaria attramentaria</name>
    <dbReference type="NCBI Taxonomy" id="370345"/>
    <lineage>
        <taxon>Eukaryota</taxon>
        <taxon>Metazoa</taxon>
        <taxon>Spiralia</taxon>
        <taxon>Lophotrochozoa</taxon>
        <taxon>Mollusca</taxon>
        <taxon>Gastropoda</taxon>
        <taxon>Caenogastropoda</taxon>
        <taxon>Sorbeoconcha</taxon>
        <taxon>Cerithioidea</taxon>
        <taxon>Batillariidae</taxon>
        <taxon>Batillaria</taxon>
    </lineage>
</organism>
<reference evidence="2 3" key="1">
    <citation type="journal article" date="2023" name="Sci. Data">
        <title>Genome assembly of the Korean intertidal mud-creeper Batillaria attramentaria.</title>
        <authorList>
            <person name="Patra A.K."/>
            <person name="Ho P.T."/>
            <person name="Jun S."/>
            <person name="Lee S.J."/>
            <person name="Kim Y."/>
            <person name="Won Y.J."/>
        </authorList>
    </citation>
    <scope>NUCLEOTIDE SEQUENCE [LARGE SCALE GENOMIC DNA]</scope>
    <source>
        <strain evidence="2">Wonlab-2016</strain>
    </source>
</reference>
<name>A0ABD0J539_9CAEN</name>
<dbReference type="AlphaFoldDB" id="A0ABD0J539"/>
<sequence>TQTRVSRTNISTLELPENSARRTDSNINKRGITTKDTVRVCFLNEGNFWEN</sequence>
<feature type="compositionally biased region" description="Polar residues" evidence="1">
    <location>
        <begin position="1"/>
        <end position="12"/>
    </location>
</feature>
<gene>
    <name evidence="2" type="ORF">BaRGS_00038930</name>
</gene>
<dbReference type="Proteomes" id="UP001519460">
    <property type="component" value="Unassembled WGS sequence"/>
</dbReference>
<keyword evidence="3" id="KW-1185">Reference proteome</keyword>
<evidence type="ECO:0000256" key="1">
    <source>
        <dbReference type="SAM" id="MobiDB-lite"/>
    </source>
</evidence>
<evidence type="ECO:0000313" key="2">
    <source>
        <dbReference type="EMBL" id="KAK7459747.1"/>
    </source>
</evidence>
<evidence type="ECO:0000313" key="3">
    <source>
        <dbReference type="Proteomes" id="UP001519460"/>
    </source>
</evidence>
<dbReference type="EMBL" id="JACVVK020000653">
    <property type="protein sequence ID" value="KAK7459747.1"/>
    <property type="molecule type" value="Genomic_DNA"/>
</dbReference>
<feature type="region of interest" description="Disordered" evidence="1">
    <location>
        <begin position="1"/>
        <end position="27"/>
    </location>
</feature>
<protein>
    <submittedName>
        <fullName evidence="2">Uncharacterized protein</fullName>
    </submittedName>
</protein>
<feature type="non-terminal residue" evidence="2">
    <location>
        <position position="1"/>
    </location>
</feature>